<protein>
    <recommendedName>
        <fullName evidence="2">asparagine synthase (glutamine-hydrolyzing)</fullName>
        <ecNumber evidence="2">6.3.5.4</ecNumber>
    </recommendedName>
    <alternativeName>
        <fullName evidence="8">Glutamine-dependent asparagine synthetase</fullName>
    </alternativeName>
</protein>
<dbReference type="GO" id="GO:0005524">
    <property type="term" value="F:ATP binding"/>
    <property type="evidence" value="ECO:0007669"/>
    <property type="project" value="UniProtKB-KW"/>
</dbReference>
<evidence type="ECO:0000259" key="14">
    <source>
        <dbReference type="PROSITE" id="PS51278"/>
    </source>
</evidence>
<dbReference type="EMBL" id="JAFCMP010000112">
    <property type="protein sequence ID" value="KAG5186392.1"/>
    <property type="molecule type" value="Genomic_DNA"/>
</dbReference>
<evidence type="ECO:0000256" key="11">
    <source>
        <dbReference type="PIRSR" id="PIRSR001589-1"/>
    </source>
</evidence>
<dbReference type="InterPro" id="IPR014729">
    <property type="entry name" value="Rossmann-like_a/b/a_fold"/>
</dbReference>
<dbReference type="PROSITE" id="PS51278">
    <property type="entry name" value="GATASE_TYPE_2"/>
    <property type="match status" value="1"/>
</dbReference>
<dbReference type="CDD" id="cd01991">
    <property type="entry name" value="Asn_synthase_B_C"/>
    <property type="match status" value="1"/>
</dbReference>
<dbReference type="Gene3D" id="3.40.50.620">
    <property type="entry name" value="HUPs"/>
    <property type="match status" value="1"/>
</dbReference>
<dbReference type="GO" id="GO:0006529">
    <property type="term" value="P:asparagine biosynthetic process"/>
    <property type="evidence" value="ECO:0007669"/>
    <property type="project" value="UniProtKB-KW"/>
</dbReference>
<evidence type="ECO:0000256" key="13">
    <source>
        <dbReference type="PIRSR" id="PIRSR001589-3"/>
    </source>
</evidence>
<feature type="active site" description="For GATase activity" evidence="11">
    <location>
        <position position="2"/>
    </location>
</feature>
<feature type="site" description="Important for beta-aspartyl-AMP intermediate formation" evidence="13">
    <location>
        <position position="353"/>
    </location>
</feature>
<gene>
    <name evidence="15" type="ORF">JKP88DRAFT_156970</name>
</gene>
<dbReference type="InterPro" id="IPR050795">
    <property type="entry name" value="Asn_Synthetase"/>
</dbReference>
<keyword evidence="3" id="KW-0436">Ligase</keyword>
<evidence type="ECO:0000256" key="2">
    <source>
        <dbReference type="ARBA" id="ARBA00012737"/>
    </source>
</evidence>
<evidence type="ECO:0000256" key="8">
    <source>
        <dbReference type="ARBA" id="ARBA00030234"/>
    </source>
</evidence>
<proteinExistence type="predicted"/>
<dbReference type="OrthoDB" id="409189at2759"/>
<dbReference type="SUPFAM" id="SSF52402">
    <property type="entry name" value="Adenine nucleotide alpha hydrolases-like"/>
    <property type="match status" value="1"/>
</dbReference>
<evidence type="ECO:0000256" key="9">
    <source>
        <dbReference type="ARBA" id="ARBA00048741"/>
    </source>
</evidence>
<dbReference type="InterPro" id="IPR001962">
    <property type="entry name" value="Asn_synthase"/>
</dbReference>
<keyword evidence="11" id="KW-0315">Glutamine amidotransferase</keyword>
<feature type="binding site" evidence="12">
    <location>
        <position position="245"/>
    </location>
    <ligand>
        <name>ATP</name>
        <dbReference type="ChEBI" id="CHEBI:30616"/>
    </ligand>
</feature>
<keyword evidence="6 10" id="KW-0067">ATP-binding</keyword>
<evidence type="ECO:0000256" key="1">
    <source>
        <dbReference type="ARBA" id="ARBA00005187"/>
    </source>
</evidence>
<keyword evidence="5 10" id="KW-0547">Nucleotide-binding</keyword>
<dbReference type="InterPro" id="IPR029055">
    <property type="entry name" value="Ntn_hydrolases_N"/>
</dbReference>
<feature type="binding site" evidence="12">
    <location>
        <position position="273"/>
    </location>
    <ligand>
        <name>ATP</name>
        <dbReference type="ChEBI" id="CHEBI:30616"/>
    </ligand>
</feature>
<accession>A0A835Z2L2</accession>
<evidence type="ECO:0000256" key="4">
    <source>
        <dbReference type="ARBA" id="ARBA00022605"/>
    </source>
</evidence>
<comment type="catalytic activity">
    <reaction evidence="9">
        <text>L-aspartate + L-glutamine + ATP + H2O = L-asparagine + L-glutamate + AMP + diphosphate + H(+)</text>
        <dbReference type="Rhea" id="RHEA:12228"/>
        <dbReference type="ChEBI" id="CHEBI:15377"/>
        <dbReference type="ChEBI" id="CHEBI:15378"/>
        <dbReference type="ChEBI" id="CHEBI:29985"/>
        <dbReference type="ChEBI" id="CHEBI:29991"/>
        <dbReference type="ChEBI" id="CHEBI:30616"/>
        <dbReference type="ChEBI" id="CHEBI:33019"/>
        <dbReference type="ChEBI" id="CHEBI:58048"/>
        <dbReference type="ChEBI" id="CHEBI:58359"/>
        <dbReference type="ChEBI" id="CHEBI:456215"/>
        <dbReference type="EC" id="6.3.5.4"/>
    </reaction>
</comment>
<dbReference type="SUPFAM" id="SSF56235">
    <property type="entry name" value="N-terminal nucleophile aminohydrolases (Ntn hydrolases)"/>
    <property type="match status" value="1"/>
</dbReference>
<keyword evidence="4 11" id="KW-0028">Amino-acid biosynthesis</keyword>
<dbReference type="GO" id="GO:0005829">
    <property type="term" value="C:cytosol"/>
    <property type="evidence" value="ECO:0007669"/>
    <property type="project" value="TreeGrafter"/>
</dbReference>
<evidence type="ECO:0000256" key="12">
    <source>
        <dbReference type="PIRSR" id="PIRSR001589-2"/>
    </source>
</evidence>
<keyword evidence="16" id="KW-1185">Reference proteome</keyword>
<dbReference type="PANTHER" id="PTHR11772:SF23">
    <property type="entry name" value="ASPARAGINE SYNTHETASE [GLUTAMINE-HYDROLYZING]"/>
    <property type="match status" value="1"/>
</dbReference>
<evidence type="ECO:0000256" key="5">
    <source>
        <dbReference type="ARBA" id="ARBA00022741"/>
    </source>
</evidence>
<comment type="pathway">
    <text evidence="1">Amino-acid biosynthesis; L-asparagine biosynthesis; L-asparagine from L-aspartate (L-Gln route): step 1/1.</text>
</comment>
<evidence type="ECO:0000313" key="15">
    <source>
        <dbReference type="EMBL" id="KAG5186392.1"/>
    </source>
</evidence>
<name>A0A835Z2L2_9STRA</name>
<dbReference type="GO" id="GO:0004066">
    <property type="term" value="F:asparagine synthase (glutamine-hydrolyzing) activity"/>
    <property type="evidence" value="ECO:0007669"/>
    <property type="project" value="UniProtKB-EC"/>
</dbReference>
<evidence type="ECO:0000313" key="16">
    <source>
        <dbReference type="Proteomes" id="UP000664859"/>
    </source>
</evidence>
<feature type="binding site" evidence="12">
    <location>
        <begin position="351"/>
        <end position="352"/>
    </location>
    <ligand>
        <name>ATP</name>
        <dbReference type="ChEBI" id="CHEBI:30616"/>
    </ligand>
</feature>
<organism evidence="15 16">
    <name type="scientific">Tribonema minus</name>
    <dbReference type="NCBI Taxonomy" id="303371"/>
    <lineage>
        <taxon>Eukaryota</taxon>
        <taxon>Sar</taxon>
        <taxon>Stramenopiles</taxon>
        <taxon>Ochrophyta</taxon>
        <taxon>PX clade</taxon>
        <taxon>Xanthophyceae</taxon>
        <taxon>Tribonematales</taxon>
        <taxon>Tribonemataceae</taxon>
        <taxon>Tribonema</taxon>
    </lineage>
</organism>
<feature type="domain" description="Glutamine amidotransferase type-2" evidence="14">
    <location>
        <begin position="2"/>
        <end position="189"/>
    </location>
</feature>
<dbReference type="PIRSF" id="PIRSF001589">
    <property type="entry name" value="Asn_synthetase_glu-h"/>
    <property type="match status" value="1"/>
</dbReference>
<comment type="caution">
    <text evidence="15">The sequence shown here is derived from an EMBL/GenBank/DDBJ whole genome shotgun (WGS) entry which is preliminary data.</text>
</comment>
<evidence type="ECO:0000256" key="3">
    <source>
        <dbReference type="ARBA" id="ARBA00022598"/>
    </source>
</evidence>
<dbReference type="Gene3D" id="3.60.20.10">
    <property type="entry name" value="Glutamine Phosphoribosylpyrophosphate, subunit 1, domain 1"/>
    <property type="match status" value="1"/>
</dbReference>
<dbReference type="Proteomes" id="UP000664859">
    <property type="component" value="Unassembled WGS sequence"/>
</dbReference>
<evidence type="ECO:0000256" key="7">
    <source>
        <dbReference type="ARBA" id="ARBA00022888"/>
    </source>
</evidence>
<dbReference type="PANTHER" id="PTHR11772">
    <property type="entry name" value="ASPARAGINE SYNTHETASE"/>
    <property type="match status" value="1"/>
</dbReference>
<feature type="binding site" evidence="12">
    <location>
        <position position="99"/>
    </location>
    <ligand>
        <name>L-glutamine</name>
        <dbReference type="ChEBI" id="CHEBI:58359"/>
    </ligand>
</feature>
<keyword evidence="7 11" id="KW-0061">Asparagine biosynthesis</keyword>
<evidence type="ECO:0000256" key="6">
    <source>
        <dbReference type="ARBA" id="ARBA00022840"/>
    </source>
</evidence>
<sequence length="540" mass="59887">MCGILFAYTRDPENDAWYNEAALEQASTTLQARGPDASKVVSYDFEVGRAIMCFHRLAIINCSDTGMQPFEYMDSKLICSGEIYNYKDLVTEGCVGKSDTEVVLHLLANTATSDIGQALRKLDGDFAFVYTDSSRIIAARDPVGVRPMFFATKASKVVAFASEAKALVPFGFDSVHVFPPGHYWCSDATPARVAEPLHQFALYTDAYSDQRTPCTFKEDLGDVTHLITDSIRKRIEHSDRPVAFLCSGGVDSSIIVSIASQLFPERDMHAFSVEFENAHSQDSVYATELLKALPNVKHTRVILKEQDIQELWPAVVMACETYDATTVRAAIPMFHLAKYIAENTPYKVVLSGEGADEVFMGYSYFSCAPSVQLANLESERLVKNLHMFDLLRGDRCFAANGLELRVPFLDRCVLRHAMSSQNRLVATEEKKLLRDAFAHVQALERTGILRRGKMRLSDGVGYSMVDSIVDVISGHDSSATPEWKVDKERAKVEEVFLRKYGMDALKLIVKRTMPEWATAMNVPVLAGYATGACAFGGCAL</sequence>
<dbReference type="InterPro" id="IPR017932">
    <property type="entry name" value="GATase_2_dom"/>
</dbReference>
<reference evidence="15" key="1">
    <citation type="submission" date="2021-02" db="EMBL/GenBank/DDBJ databases">
        <title>First Annotated Genome of the Yellow-green Alga Tribonema minus.</title>
        <authorList>
            <person name="Mahan K.M."/>
        </authorList>
    </citation>
    <scope>NUCLEOTIDE SEQUENCE</scope>
    <source>
        <strain evidence="15">UTEX B ZZ1240</strain>
    </source>
</reference>
<evidence type="ECO:0000256" key="10">
    <source>
        <dbReference type="PIRNR" id="PIRNR001589"/>
    </source>
</evidence>
<dbReference type="Pfam" id="PF00733">
    <property type="entry name" value="Asn_synthase"/>
    <property type="match status" value="2"/>
</dbReference>
<dbReference type="AlphaFoldDB" id="A0A835Z2L2"/>
<dbReference type="InterPro" id="IPR006426">
    <property type="entry name" value="Asn_synth_AEB"/>
</dbReference>
<dbReference type="Pfam" id="PF13537">
    <property type="entry name" value="GATase_7"/>
    <property type="match status" value="1"/>
</dbReference>
<dbReference type="EC" id="6.3.5.4" evidence="2"/>